<accession>A0A4Z1PGI9</accession>
<feature type="region of interest" description="Disordered" evidence="1">
    <location>
        <begin position="69"/>
        <end position="104"/>
    </location>
</feature>
<gene>
    <name evidence="3" type="ORF">E6O75_ATG02786</name>
</gene>
<feature type="region of interest" description="Disordered" evidence="1">
    <location>
        <begin position="1"/>
        <end position="44"/>
    </location>
</feature>
<dbReference type="AlphaFoldDB" id="A0A4Z1PGI9"/>
<name>A0A4Z1PGI9_9PEZI</name>
<evidence type="ECO:0000313" key="3">
    <source>
        <dbReference type="EMBL" id="TID24421.1"/>
    </source>
</evidence>
<organism evidence="3 4">
    <name type="scientific">Venturia nashicola</name>
    <dbReference type="NCBI Taxonomy" id="86259"/>
    <lineage>
        <taxon>Eukaryota</taxon>
        <taxon>Fungi</taxon>
        <taxon>Dikarya</taxon>
        <taxon>Ascomycota</taxon>
        <taxon>Pezizomycotina</taxon>
        <taxon>Dothideomycetes</taxon>
        <taxon>Pleosporomycetidae</taxon>
        <taxon>Venturiales</taxon>
        <taxon>Venturiaceae</taxon>
        <taxon>Venturia</taxon>
    </lineage>
</organism>
<dbReference type="EMBL" id="SNSC02000005">
    <property type="protein sequence ID" value="TID24421.1"/>
    <property type="molecule type" value="Genomic_DNA"/>
</dbReference>
<dbReference type="PANTHER" id="PTHR28065:SF1">
    <property type="entry name" value="DUF4050 DOMAIN-CONTAINING PROTEIN"/>
    <property type="match status" value="1"/>
</dbReference>
<proteinExistence type="predicted"/>
<dbReference type="Proteomes" id="UP000298493">
    <property type="component" value="Unassembled WGS sequence"/>
</dbReference>
<dbReference type="Pfam" id="PF13259">
    <property type="entry name" value="clamp_Gag1-like"/>
    <property type="match status" value="1"/>
</dbReference>
<feature type="region of interest" description="Disordered" evidence="1">
    <location>
        <begin position="119"/>
        <end position="182"/>
    </location>
</feature>
<dbReference type="InterPro" id="IPR025124">
    <property type="entry name" value="Gag1-like_clamp"/>
</dbReference>
<dbReference type="InterPro" id="IPR053274">
    <property type="entry name" value="Fluconazole_resistance"/>
</dbReference>
<evidence type="ECO:0000259" key="2">
    <source>
        <dbReference type="Pfam" id="PF13259"/>
    </source>
</evidence>
<dbReference type="STRING" id="86259.A0A4Z1PGI9"/>
<sequence>MEKQNQQAVREITRRLQATVRTDWDYPTPPRASSGEPAPPEPQVYRERYYGTTDDSDSDDRAHAIDDMYAFDSPDTVGDEVDRRLQERKRKRRKAMEDEMGDNAGLLYYAHRRNAWTGAVANETPKERPRPDSEIFPTNFDTSSDASAANTPVSDSASHSPADVDSAAPSLPALSTDPRLPDTPFEDLTDVLVPVATPIIPSNHPVRMTISSRSPSELYEKVVRDQRTPAVPINLSEMIPIIVQGWKDEGNWPPRRPATPDPLPGRKRVGSKREGEGKRDGEGLLAHHPHLKSGVDTMKKVFRLSGHHSGEKDETPLKSPRSTKSSHSRPQSQSFEQNS</sequence>
<feature type="compositionally biased region" description="Polar residues" evidence="1">
    <location>
        <begin position="320"/>
        <end position="339"/>
    </location>
</feature>
<keyword evidence="4" id="KW-1185">Reference proteome</keyword>
<evidence type="ECO:0000256" key="1">
    <source>
        <dbReference type="SAM" id="MobiDB-lite"/>
    </source>
</evidence>
<comment type="caution">
    <text evidence="3">The sequence shown here is derived from an EMBL/GenBank/DDBJ whole genome shotgun (WGS) entry which is preliminary data.</text>
</comment>
<feature type="compositionally biased region" description="Basic and acidic residues" evidence="1">
    <location>
        <begin position="271"/>
        <end position="282"/>
    </location>
</feature>
<feature type="compositionally biased region" description="Basic and acidic residues" evidence="1">
    <location>
        <begin position="124"/>
        <end position="133"/>
    </location>
</feature>
<protein>
    <submittedName>
        <fullName evidence="3">Gb</fullName>
    </submittedName>
</protein>
<feature type="region of interest" description="Disordered" evidence="1">
    <location>
        <begin position="247"/>
        <end position="339"/>
    </location>
</feature>
<dbReference type="PANTHER" id="PTHR28065">
    <property type="entry name" value="FREQUENIN"/>
    <property type="match status" value="1"/>
</dbReference>
<reference evidence="3 4" key="1">
    <citation type="submission" date="2019-04" db="EMBL/GenBank/DDBJ databases">
        <title>High contiguity whole genome sequence and gene annotation resource for two Venturia nashicola isolates.</title>
        <authorList>
            <person name="Prokchorchik M."/>
            <person name="Won K."/>
            <person name="Lee Y."/>
            <person name="Choi E.D."/>
            <person name="Segonzac C."/>
            <person name="Sohn K.H."/>
        </authorList>
    </citation>
    <scope>NUCLEOTIDE SEQUENCE [LARGE SCALE GENOMIC DNA]</scope>
    <source>
        <strain evidence="3 4">PRI2</strain>
    </source>
</reference>
<feature type="domain" description="Gag1-like clamp" evidence="2">
    <location>
        <begin position="68"/>
        <end position="253"/>
    </location>
</feature>
<feature type="compositionally biased region" description="Pro residues" evidence="1">
    <location>
        <begin position="254"/>
        <end position="263"/>
    </location>
</feature>
<evidence type="ECO:0000313" key="4">
    <source>
        <dbReference type="Proteomes" id="UP000298493"/>
    </source>
</evidence>
<feature type="compositionally biased region" description="Polar residues" evidence="1">
    <location>
        <begin position="139"/>
        <end position="159"/>
    </location>
</feature>